<comment type="subcellular location">
    <subcellularLocation>
        <location evidence="1">Cell projection</location>
        <location evidence="1">Cilium</location>
    </subcellularLocation>
    <subcellularLocation>
        <location evidence="2">Cytoplasm</location>
        <location evidence="2">Cytoskeleton</location>
    </subcellularLocation>
</comment>
<feature type="compositionally biased region" description="Basic and acidic residues" evidence="7">
    <location>
        <begin position="1"/>
        <end position="12"/>
    </location>
</feature>
<evidence type="ECO:0000313" key="10">
    <source>
        <dbReference type="Proteomes" id="UP000591131"/>
    </source>
</evidence>
<organism evidence="9 10">
    <name type="scientific">Perkinsus chesapeaki</name>
    <name type="common">Clam parasite</name>
    <name type="synonym">Perkinsus andrewsi</name>
    <dbReference type="NCBI Taxonomy" id="330153"/>
    <lineage>
        <taxon>Eukaryota</taxon>
        <taxon>Sar</taxon>
        <taxon>Alveolata</taxon>
        <taxon>Perkinsozoa</taxon>
        <taxon>Perkinsea</taxon>
        <taxon>Perkinsida</taxon>
        <taxon>Perkinsidae</taxon>
        <taxon>Perkinsus</taxon>
    </lineage>
</organism>
<keyword evidence="10" id="KW-1185">Reference proteome</keyword>
<feature type="region of interest" description="Disordered" evidence="7">
    <location>
        <begin position="926"/>
        <end position="1049"/>
    </location>
</feature>
<sequence length="1424" mass="157542">MTMGRSRRDWARWLRGGPGRCTPGTPRAGIRTPERKRTGSGVEAKRAVGTPKQQFRHLTKGDAKLTRQPSRPGEADPELPRTPRLGRNYRASRIQRSWKLWRFRRAFERYSIDYVGYLASLNWLRKHNMLYGIELADSTDTKHWYAMHGAALQDRDVDPWGHERLREHLDRIWSRELEARKRAACPIRQLQSPMVTRMKTTPVRKPCGGNAARPMVMVGKAQLSPTRQQLSRVAHSLPPAALRGQEQQLPPKSVPVQEGRPLFMQAQMAMPRFELGTNFSFPHITTMLPRMTGAPPPPPPPIASAVSGGPAVAEGARLRSVSLNPSSLLYPMPQMAPRLAQPPLLMNQVAGRLLELALSMVAVAKNAPNLRIQPAWIQHDKQVLRYYAYFQEPVVESPTENFRIRKCTILYYLEDGSLQISEPKIINSGMQQGSFLKRHRVEHPDGGGYYGPENLRCGITITVYGRVFKVTGCDKFTKDFYSQHGLDIGEECETPVDQYTAGKCKSAEEAQKPIPEAVREQKVYNEMILGGGRTNPKMKQYLENDRKVLRFYAYWDDKTRYGTRQYYTIHFFLVDDTLEILETHTRNSGRDRYPTFYKRAPLLKKPIPVHTPGMFVDEMQEAYDETGGKMQYSPYDLSTGASLSVYGRDFFIYDCDSGTREFYKKFNGNPQEAVELDVEPPTHYELTKPPHIGIGLEEDSIGSCYSLRPKPPRQDMVKKMLNSGRILRFEARMANNQPEDENRRFIIGVYLADDQVAVWEMKCRNSGQTEGKFSEKSRKRNPATGKWSDLCGLPDSPVATRFSPSEFYVGATVTIVAVPFYIVRADEYSLKYMEQQGSAAGFHYSDMSTIAKKLAPLESCPEFVSRESIDPDQFNEIVAKCTGERLVDQEVISVIRSCGDLSSEPCEIEVPKVVEAIQQQGRFLLMSSPSSSSPPSSPTSSSSSSSPSSPTAAVSKASPGSAFAKDFVDDEAGSSSPGGSPGHENDLFGAEDPHEEAPNSEDELMDEIEAEKERAPSPLEEPTNSPPEDRTAPREHAQHRPVRGMTVQPSFCPGANTLQGIEATDGNNGINKILLCWNSYGIVTRQMLTPPDVVLPDDEVPESAIETTYTTPGAPSRIHRLKDSVYGWSMASISDKGVVLGAPCSATESSEEDVYDEDDFVTDAKPSGGEASQNVARVHFRPSATYRPGISNSGPRDWTATIPLGEQLITVAIGRDFIAALTFCRKVGAQVRIWSLNAGLPTNVITVGGPTSRPVSLAASPLSGVILWAVAEDGGDATKIRYSLVRTAGSGSRVGLLAEGPLPVSGDVHHHAGQGPMLTWIGMTAESIPLSMDSVGVMRALVPMGVTVGCPSTQLKWMPVYDCMAELQRENEGFWAIGGTGWPSTALHGTDPSVLQASLYTCAELGTKMPTSLEAWRCPGSYPR</sequence>
<evidence type="ECO:0000313" key="9">
    <source>
        <dbReference type="EMBL" id="KAF4677744.1"/>
    </source>
</evidence>
<keyword evidence="3" id="KW-0963">Cytoplasm</keyword>
<dbReference type="PANTHER" id="PTHR12086">
    <property type="entry name" value="EF-HAND DOMAIN C-TERMINAL CONTAINING PROTEIN"/>
    <property type="match status" value="1"/>
</dbReference>
<feature type="region of interest" description="Disordered" evidence="7">
    <location>
        <begin position="1"/>
        <end position="84"/>
    </location>
</feature>
<feature type="compositionally biased region" description="Basic and acidic residues" evidence="7">
    <location>
        <begin position="1027"/>
        <end position="1038"/>
    </location>
</feature>
<proteinExistence type="predicted"/>
<dbReference type="Proteomes" id="UP000591131">
    <property type="component" value="Unassembled WGS sequence"/>
</dbReference>
<feature type="domain" description="DM10" evidence="8">
    <location>
        <begin position="723"/>
        <end position="837"/>
    </location>
</feature>
<evidence type="ECO:0000256" key="2">
    <source>
        <dbReference type="ARBA" id="ARBA00004245"/>
    </source>
</evidence>
<evidence type="ECO:0000256" key="5">
    <source>
        <dbReference type="ARBA" id="ARBA00023212"/>
    </source>
</evidence>
<dbReference type="InterPro" id="IPR022100">
    <property type="entry name" value="WDHD1/CFT4_beta-prop_2nd"/>
</dbReference>
<dbReference type="InterPro" id="IPR006602">
    <property type="entry name" value="DM10_dom"/>
</dbReference>
<dbReference type="OrthoDB" id="6360546at2759"/>
<dbReference type="GO" id="GO:0000281">
    <property type="term" value="P:mitotic cytokinesis"/>
    <property type="evidence" value="ECO:0007669"/>
    <property type="project" value="TreeGrafter"/>
</dbReference>
<dbReference type="SMART" id="SM00676">
    <property type="entry name" value="DM10"/>
    <property type="match status" value="3"/>
</dbReference>
<dbReference type="PANTHER" id="PTHR12086:SF9">
    <property type="entry name" value="EF-HAND DOMAIN-CONTAINING PROTEIN 1"/>
    <property type="match status" value="1"/>
</dbReference>
<evidence type="ECO:0000256" key="4">
    <source>
        <dbReference type="ARBA" id="ARBA00022737"/>
    </source>
</evidence>
<dbReference type="Pfam" id="PF06565">
    <property type="entry name" value="DM10_dom"/>
    <property type="match status" value="3"/>
</dbReference>
<feature type="compositionally biased region" description="Basic and acidic residues" evidence="7">
    <location>
        <begin position="983"/>
        <end position="997"/>
    </location>
</feature>
<dbReference type="GO" id="GO:0072686">
    <property type="term" value="C:mitotic spindle"/>
    <property type="evidence" value="ECO:0007669"/>
    <property type="project" value="TreeGrafter"/>
</dbReference>
<evidence type="ECO:0000256" key="7">
    <source>
        <dbReference type="SAM" id="MobiDB-lite"/>
    </source>
</evidence>
<feature type="compositionally biased region" description="Low complexity" evidence="7">
    <location>
        <begin position="20"/>
        <end position="29"/>
    </location>
</feature>
<evidence type="ECO:0000256" key="6">
    <source>
        <dbReference type="ARBA" id="ARBA00023273"/>
    </source>
</evidence>
<feature type="domain" description="DM10" evidence="8">
    <location>
        <begin position="545"/>
        <end position="667"/>
    </location>
</feature>
<dbReference type="InterPro" id="IPR040193">
    <property type="entry name" value="EFHC1/EFHC2/EFHB"/>
</dbReference>
<reference evidence="9 10" key="1">
    <citation type="submission" date="2020-04" db="EMBL/GenBank/DDBJ databases">
        <title>Perkinsus chesapeaki whole genome sequence.</title>
        <authorList>
            <person name="Bogema D.R."/>
        </authorList>
    </citation>
    <scope>NUCLEOTIDE SEQUENCE [LARGE SCALE GENOMIC DNA]</scope>
    <source>
        <strain evidence="9">ATCC PRA-425</strain>
    </source>
</reference>
<dbReference type="GO" id="GO:0043014">
    <property type="term" value="F:alpha-tubulin binding"/>
    <property type="evidence" value="ECO:0007669"/>
    <property type="project" value="TreeGrafter"/>
</dbReference>
<keyword evidence="4" id="KW-0677">Repeat</keyword>
<evidence type="ECO:0000259" key="8">
    <source>
        <dbReference type="PROSITE" id="PS51336"/>
    </source>
</evidence>
<dbReference type="FunFam" id="2.30.29.170:FF:000004">
    <property type="entry name" value="EF-hand domain containing 2"/>
    <property type="match status" value="1"/>
</dbReference>
<dbReference type="GO" id="GO:0007052">
    <property type="term" value="P:mitotic spindle organization"/>
    <property type="evidence" value="ECO:0007669"/>
    <property type="project" value="TreeGrafter"/>
</dbReference>
<comment type="caution">
    <text evidence="9">The sequence shown here is derived from an EMBL/GenBank/DDBJ whole genome shotgun (WGS) entry which is preliminary data.</text>
</comment>
<dbReference type="EMBL" id="JAAPAO010000009">
    <property type="protein sequence ID" value="KAF4677744.1"/>
    <property type="molecule type" value="Genomic_DNA"/>
</dbReference>
<gene>
    <name evidence="9" type="primary">EFHC2_2</name>
    <name evidence="9" type="ORF">FOL47_010965</name>
</gene>
<dbReference type="Gene3D" id="2.30.29.170">
    <property type="match status" value="3"/>
</dbReference>
<feature type="compositionally biased region" description="Low complexity" evidence="7">
    <location>
        <begin position="927"/>
        <end position="951"/>
    </location>
</feature>
<keyword evidence="6" id="KW-0966">Cell projection</keyword>
<dbReference type="PROSITE" id="PS51336">
    <property type="entry name" value="DM10"/>
    <property type="match status" value="3"/>
</dbReference>
<evidence type="ECO:0000256" key="1">
    <source>
        <dbReference type="ARBA" id="ARBA00004138"/>
    </source>
</evidence>
<keyword evidence="5" id="KW-0206">Cytoskeleton</keyword>
<evidence type="ECO:0000256" key="3">
    <source>
        <dbReference type="ARBA" id="ARBA00022490"/>
    </source>
</evidence>
<accession>A0A7J6N267</accession>
<protein>
    <submittedName>
        <fullName evidence="9">EF-hand domain (C-terminal) containing</fullName>
    </submittedName>
</protein>
<dbReference type="Pfam" id="PF12341">
    <property type="entry name" value="Mcl1_mid"/>
    <property type="match status" value="1"/>
</dbReference>
<name>A0A7J6N267_PERCH</name>
<dbReference type="GO" id="GO:0005930">
    <property type="term" value="C:axoneme"/>
    <property type="evidence" value="ECO:0007669"/>
    <property type="project" value="TreeGrafter"/>
</dbReference>
<feature type="domain" description="DM10" evidence="8">
    <location>
        <begin position="380"/>
        <end position="485"/>
    </location>
</feature>
<dbReference type="GO" id="GO:0060285">
    <property type="term" value="P:cilium-dependent cell motility"/>
    <property type="evidence" value="ECO:0007669"/>
    <property type="project" value="TreeGrafter"/>
</dbReference>
<feature type="compositionally biased region" description="Acidic residues" evidence="7">
    <location>
        <begin position="998"/>
        <end position="1010"/>
    </location>
</feature>